<evidence type="ECO:0000256" key="6">
    <source>
        <dbReference type="ARBA" id="ARBA00014999"/>
    </source>
</evidence>
<dbReference type="HOGENOM" id="CLU_977515_0_0_1"/>
<evidence type="ECO:0000256" key="4">
    <source>
        <dbReference type="ARBA" id="ARBA00010938"/>
    </source>
</evidence>
<keyword evidence="11" id="KW-0833">Ubl conjugation pathway</keyword>
<dbReference type="AlphaFoldDB" id="B4NDW5"/>
<sequence length="269" mass="28752">MYPLDEFGQPGTGTNFGISMASHWNVHCNGCGSGNLVHYRYKCLRCEDFDLCADCHENKVETGDHKSTHPFQCLLDRAARELFFAGEPIPELCAESFTCPICGEMGHTRKDLIKHAQSKHQGDCTAVICPLCVTLASTHPEWVINIVGHLNLHHGEGILRMSSLSGAAGTNAGSGGGTVATDGFQYRTISSPSILRTSGAHGNANNSSSSGLSGTASVNVADAPQSHHVQIVEGPQPTEAPAQRVRVLMIPPHAESEDLTDSEVYEDSD</sequence>
<evidence type="ECO:0000256" key="9">
    <source>
        <dbReference type="ARBA" id="ARBA00022753"/>
    </source>
</evidence>
<proteinExistence type="inferred from homology"/>
<dbReference type="SMART" id="SM00355">
    <property type="entry name" value="ZnF_C2H2"/>
    <property type="match status" value="1"/>
</dbReference>
<dbReference type="GO" id="GO:0045202">
    <property type="term" value="C:synapse"/>
    <property type="evidence" value="ECO:0007669"/>
    <property type="project" value="GOC"/>
</dbReference>
<comment type="catalytic activity">
    <reaction evidence="1">
        <text>S-ubiquitinyl-[E2 ubiquitin-conjugating enzyme]-L-cysteine + [acceptor protein]-L-lysine = [E2 ubiquitin-conjugating enzyme]-L-cysteine + N(6)-ubiquitinyl-[acceptor protein]-L-lysine.</text>
        <dbReference type="EC" id="2.3.2.27"/>
    </reaction>
</comment>
<dbReference type="Gene3D" id="3.30.60.90">
    <property type="match status" value="1"/>
</dbReference>
<dbReference type="Proteomes" id="UP000007798">
    <property type="component" value="Unassembled WGS sequence"/>
</dbReference>
<evidence type="ECO:0000256" key="8">
    <source>
        <dbReference type="ARBA" id="ARBA00022723"/>
    </source>
</evidence>
<comment type="similarity">
    <text evidence="4">Belongs to the KCMF1 family.</text>
</comment>
<dbReference type="PROSITE" id="PS50157">
    <property type="entry name" value="ZINC_FINGER_C2H2_2"/>
    <property type="match status" value="1"/>
</dbReference>
<dbReference type="GO" id="GO:0005764">
    <property type="term" value="C:lysosome"/>
    <property type="evidence" value="ECO:0007669"/>
    <property type="project" value="UniProtKB-SubCell"/>
</dbReference>
<dbReference type="PROSITE" id="PS50135">
    <property type="entry name" value="ZF_ZZ_2"/>
    <property type="match status" value="1"/>
</dbReference>
<dbReference type="InterPro" id="IPR013087">
    <property type="entry name" value="Znf_C2H2_type"/>
</dbReference>
<dbReference type="GO" id="GO:0008270">
    <property type="term" value="F:zinc ion binding"/>
    <property type="evidence" value="ECO:0007669"/>
    <property type="project" value="UniProtKB-KW"/>
</dbReference>
<evidence type="ECO:0000256" key="13">
    <source>
        <dbReference type="ARBA" id="ARBA00023228"/>
    </source>
</evidence>
<evidence type="ECO:0000256" key="12">
    <source>
        <dbReference type="ARBA" id="ARBA00022833"/>
    </source>
</evidence>
<dbReference type="InterPro" id="IPR000433">
    <property type="entry name" value="Znf_ZZ"/>
</dbReference>
<dbReference type="PANTHER" id="PTHR12268:SF13">
    <property type="entry name" value="E3 UBIQUITIN-PROTEIN LIGASE KCMF1"/>
    <property type="match status" value="1"/>
</dbReference>
<name>B4NDW5_DROWI</name>
<keyword evidence="12" id="KW-0862">Zinc</keyword>
<feature type="region of interest" description="Disordered" evidence="15">
    <location>
        <begin position="195"/>
        <end position="217"/>
    </location>
</feature>
<dbReference type="Pfam" id="PF00569">
    <property type="entry name" value="ZZ"/>
    <property type="match status" value="1"/>
</dbReference>
<dbReference type="FunCoup" id="B4NDW5">
    <property type="interactions" value="2"/>
</dbReference>
<evidence type="ECO:0000259" key="16">
    <source>
        <dbReference type="PROSITE" id="PS50135"/>
    </source>
</evidence>
<dbReference type="GO" id="GO:0005770">
    <property type="term" value="C:late endosome"/>
    <property type="evidence" value="ECO:0007669"/>
    <property type="project" value="UniProtKB-SubCell"/>
</dbReference>
<evidence type="ECO:0000259" key="17">
    <source>
        <dbReference type="PROSITE" id="PS50157"/>
    </source>
</evidence>
<evidence type="ECO:0000256" key="11">
    <source>
        <dbReference type="ARBA" id="ARBA00022786"/>
    </source>
</evidence>
<keyword evidence="9" id="KW-0967">Endosome</keyword>
<evidence type="ECO:0000256" key="10">
    <source>
        <dbReference type="ARBA" id="ARBA00022771"/>
    </source>
</evidence>
<dbReference type="PANTHER" id="PTHR12268">
    <property type="entry name" value="E3 UBIQUITIN-PROTEIN LIGASE KCMF1"/>
    <property type="match status" value="1"/>
</dbReference>
<dbReference type="SMART" id="SM00291">
    <property type="entry name" value="ZnF_ZZ"/>
    <property type="match status" value="1"/>
</dbReference>
<feature type="domain" description="C2H2-type" evidence="17">
    <location>
        <begin position="97"/>
        <end position="125"/>
    </location>
</feature>
<dbReference type="EC" id="2.3.2.27" evidence="5"/>
<evidence type="ECO:0000313" key="19">
    <source>
        <dbReference type="Proteomes" id="UP000007798"/>
    </source>
</evidence>
<evidence type="ECO:0000256" key="5">
    <source>
        <dbReference type="ARBA" id="ARBA00012483"/>
    </source>
</evidence>
<dbReference type="CDD" id="cd02338">
    <property type="entry name" value="ZZ_PCMF_like"/>
    <property type="match status" value="1"/>
</dbReference>
<dbReference type="GO" id="GO:0023051">
    <property type="term" value="P:regulation of signaling"/>
    <property type="evidence" value="ECO:0007669"/>
    <property type="project" value="UniProtKB-ARBA"/>
</dbReference>
<keyword evidence="8" id="KW-0479">Metal-binding</keyword>
<comment type="subcellular location">
    <subcellularLocation>
        <location evidence="3">Late endosome</location>
    </subcellularLocation>
    <subcellularLocation>
        <location evidence="2">Lysosome</location>
    </subcellularLocation>
</comment>
<dbReference type="EMBL" id="CH964239">
    <property type="protein sequence ID" value="EDW81934.2"/>
    <property type="molecule type" value="Genomic_DNA"/>
</dbReference>
<dbReference type="GO" id="GO:0010646">
    <property type="term" value="P:regulation of cell communication"/>
    <property type="evidence" value="ECO:0007669"/>
    <property type="project" value="UniProtKB-ARBA"/>
</dbReference>
<organism evidence="18 19">
    <name type="scientific">Drosophila willistoni</name>
    <name type="common">Fruit fly</name>
    <dbReference type="NCBI Taxonomy" id="7260"/>
    <lineage>
        <taxon>Eukaryota</taxon>
        <taxon>Metazoa</taxon>
        <taxon>Ecdysozoa</taxon>
        <taxon>Arthropoda</taxon>
        <taxon>Hexapoda</taxon>
        <taxon>Insecta</taxon>
        <taxon>Pterygota</taxon>
        <taxon>Neoptera</taxon>
        <taxon>Endopterygota</taxon>
        <taxon>Diptera</taxon>
        <taxon>Brachycera</taxon>
        <taxon>Muscomorpha</taxon>
        <taxon>Ephydroidea</taxon>
        <taxon>Drosophilidae</taxon>
        <taxon>Drosophila</taxon>
        <taxon>Sophophora</taxon>
    </lineage>
</organism>
<dbReference type="SUPFAM" id="SSF57850">
    <property type="entry name" value="RING/U-box"/>
    <property type="match status" value="1"/>
</dbReference>
<keyword evidence="13" id="KW-0458">Lysosome</keyword>
<dbReference type="InterPro" id="IPR008598">
    <property type="entry name" value="Di19_Zn-bd"/>
</dbReference>
<evidence type="ECO:0000256" key="15">
    <source>
        <dbReference type="SAM" id="MobiDB-lite"/>
    </source>
</evidence>
<dbReference type="OrthoDB" id="7873042at2759"/>
<evidence type="ECO:0000256" key="2">
    <source>
        <dbReference type="ARBA" id="ARBA00004371"/>
    </source>
</evidence>
<dbReference type="InParanoid" id="B4NDW5"/>
<feature type="compositionally biased region" description="Low complexity" evidence="15">
    <location>
        <begin position="198"/>
        <end position="217"/>
    </location>
</feature>
<keyword evidence="19" id="KW-1185">Reference proteome</keyword>
<dbReference type="GO" id="GO:0005886">
    <property type="term" value="C:plasma membrane"/>
    <property type="evidence" value="ECO:0007669"/>
    <property type="project" value="TreeGrafter"/>
</dbReference>
<feature type="domain" description="ZZ-type" evidence="16">
    <location>
        <begin position="23"/>
        <end position="79"/>
    </location>
</feature>
<accession>B4NDW5</accession>
<evidence type="ECO:0000256" key="7">
    <source>
        <dbReference type="ARBA" id="ARBA00022679"/>
    </source>
</evidence>
<keyword evidence="7" id="KW-0808">Transferase</keyword>
<dbReference type="InterPro" id="IPR050774">
    <property type="entry name" value="KCMF1/Dystrophin"/>
</dbReference>
<dbReference type="InterPro" id="IPR043145">
    <property type="entry name" value="Znf_ZZ_sf"/>
</dbReference>
<evidence type="ECO:0000313" key="18">
    <source>
        <dbReference type="EMBL" id="EDW81934.2"/>
    </source>
</evidence>
<dbReference type="GO" id="GO:0061630">
    <property type="term" value="F:ubiquitin protein ligase activity"/>
    <property type="evidence" value="ECO:0007669"/>
    <property type="project" value="UniProtKB-EC"/>
</dbReference>
<reference evidence="18 19" key="1">
    <citation type="journal article" date="2007" name="Nature">
        <title>Evolution of genes and genomes on the Drosophila phylogeny.</title>
        <authorList>
            <consortium name="Drosophila 12 Genomes Consortium"/>
            <person name="Clark A.G."/>
            <person name="Eisen M.B."/>
            <person name="Smith D.R."/>
            <person name="Bergman C.M."/>
            <person name="Oliver B."/>
            <person name="Markow T.A."/>
            <person name="Kaufman T.C."/>
            <person name="Kellis M."/>
            <person name="Gelbart W."/>
            <person name="Iyer V.N."/>
            <person name="Pollard D.A."/>
            <person name="Sackton T.B."/>
            <person name="Larracuente A.M."/>
            <person name="Singh N.D."/>
            <person name="Abad J.P."/>
            <person name="Abt D.N."/>
            <person name="Adryan B."/>
            <person name="Aguade M."/>
            <person name="Akashi H."/>
            <person name="Anderson W.W."/>
            <person name="Aquadro C.F."/>
            <person name="Ardell D.H."/>
            <person name="Arguello R."/>
            <person name="Artieri C.G."/>
            <person name="Barbash D.A."/>
            <person name="Barker D."/>
            <person name="Barsanti P."/>
            <person name="Batterham P."/>
            <person name="Batzoglou S."/>
            <person name="Begun D."/>
            <person name="Bhutkar A."/>
            <person name="Blanco E."/>
            <person name="Bosak S.A."/>
            <person name="Bradley R.K."/>
            <person name="Brand A.D."/>
            <person name="Brent M.R."/>
            <person name="Brooks A.N."/>
            <person name="Brown R.H."/>
            <person name="Butlin R.K."/>
            <person name="Caggese C."/>
            <person name="Calvi B.R."/>
            <person name="Bernardo de Carvalho A."/>
            <person name="Caspi A."/>
            <person name="Castrezana S."/>
            <person name="Celniker S.E."/>
            <person name="Chang J.L."/>
            <person name="Chapple C."/>
            <person name="Chatterji S."/>
            <person name="Chinwalla A."/>
            <person name="Civetta A."/>
            <person name="Clifton S.W."/>
            <person name="Comeron J.M."/>
            <person name="Costello J.C."/>
            <person name="Coyne J.A."/>
            <person name="Daub J."/>
            <person name="David R.G."/>
            <person name="Delcher A.L."/>
            <person name="Delehaunty K."/>
            <person name="Do C.B."/>
            <person name="Ebling H."/>
            <person name="Edwards K."/>
            <person name="Eickbush T."/>
            <person name="Evans J.D."/>
            <person name="Filipski A."/>
            <person name="Findeiss S."/>
            <person name="Freyhult E."/>
            <person name="Fulton L."/>
            <person name="Fulton R."/>
            <person name="Garcia A.C."/>
            <person name="Gardiner A."/>
            <person name="Garfield D.A."/>
            <person name="Garvin B.E."/>
            <person name="Gibson G."/>
            <person name="Gilbert D."/>
            <person name="Gnerre S."/>
            <person name="Godfrey J."/>
            <person name="Good R."/>
            <person name="Gotea V."/>
            <person name="Gravely B."/>
            <person name="Greenberg A.J."/>
            <person name="Griffiths-Jones S."/>
            <person name="Gross S."/>
            <person name="Guigo R."/>
            <person name="Gustafson E.A."/>
            <person name="Haerty W."/>
            <person name="Hahn M.W."/>
            <person name="Halligan D.L."/>
            <person name="Halpern A.L."/>
            <person name="Halter G.M."/>
            <person name="Han M.V."/>
            <person name="Heger A."/>
            <person name="Hillier L."/>
            <person name="Hinrichs A.S."/>
            <person name="Holmes I."/>
            <person name="Hoskins R.A."/>
            <person name="Hubisz M.J."/>
            <person name="Hultmark D."/>
            <person name="Huntley M.A."/>
            <person name="Jaffe D.B."/>
            <person name="Jagadeeshan S."/>
            <person name="Jeck W.R."/>
            <person name="Johnson J."/>
            <person name="Jones C.D."/>
            <person name="Jordan W.C."/>
            <person name="Karpen G.H."/>
            <person name="Kataoka E."/>
            <person name="Keightley P.D."/>
            <person name="Kheradpour P."/>
            <person name="Kirkness E.F."/>
            <person name="Koerich L.B."/>
            <person name="Kristiansen K."/>
            <person name="Kudrna D."/>
            <person name="Kulathinal R.J."/>
            <person name="Kumar S."/>
            <person name="Kwok R."/>
            <person name="Lander E."/>
            <person name="Langley C.H."/>
            <person name="Lapoint R."/>
            <person name="Lazzaro B.P."/>
            <person name="Lee S.J."/>
            <person name="Levesque L."/>
            <person name="Li R."/>
            <person name="Lin C.F."/>
            <person name="Lin M.F."/>
            <person name="Lindblad-Toh K."/>
            <person name="Llopart A."/>
            <person name="Long M."/>
            <person name="Low L."/>
            <person name="Lozovsky E."/>
            <person name="Lu J."/>
            <person name="Luo M."/>
            <person name="Machado C.A."/>
            <person name="Makalowski W."/>
            <person name="Marzo M."/>
            <person name="Matsuda M."/>
            <person name="Matzkin L."/>
            <person name="McAllister B."/>
            <person name="McBride C.S."/>
            <person name="McKernan B."/>
            <person name="McKernan K."/>
            <person name="Mendez-Lago M."/>
            <person name="Minx P."/>
            <person name="Mollenhauer M.U."/>
            <person name="Montooth K."/>
            <person name="Mount S.M."/>
            <person name="Mu X."/>
            <person name="Myers E."/>
            <person name="Negre B."/>
            <person name="Newfeld S."/>
            <person name="Nielsen R."/>
            <person name="Noor M.A."/>
            <person name="O'Grady P."/>
            <person name="Pachter L."/>
            <person name="Papaceit M."/>
            <person name="Parisi M.J."/>
            <person name="Parisi M."/>
            <person name="Parts L."/>
            <person name="Pedersen J.S."/>
            <person name="Pesole G."/>
            <person name="Phillippy A.M."/>
            <person name="Ponting C.P."/>
            <person name="Pop M."/>
            <person name="Porcelli D."/>
            <person name="Powell J.R."/>
            <person name="Prohaska S."/>
            <person name="Pruitt K."/>
            <person name="Puig M."/>
            <person name="Quesneville H."/>
            <person name="Ram K.R."/>
            <person name="Rand D."/>
            <person name="Rasmussen M.D."/>
            <person name="Reed L.K."/>
            <person name="Reenan R."/>
            <person name="Reily A."/>
            <person name="Remington K.A."/>
            <person name="Rieger T.T."/>
            <person name="Ritchie M.G."/>
            <person name="Robin C."/>
            <person name="Rogers Y.H."/>
            <person name="Rohde C."/>
            <person name="Rozas J."/>
            <person name="Rubenfield M.J."/>
            <person name="Ruiz A."/>
            <person name="Russo S."/>
            <person name="Salzberg S.L."/>
            <person name="Sanchez-Gracia A."/>
            <person name="Saranga D.J."/>
            <person name="Sato H."/>
            <person name="Schaeffer S.W."/>
            <person name="Schatz M.C."/>
            <person name="Schlenke T."/>
            <person name="Schwartz R."/>
            <person name="Segarra C."/>
            <person name="Singh R.S."/>
            <person name="Sirot L."/>
            <person name="Sirota M."/>
            <person name="Sisneros N.B."/>
            <person name="Smith C.D."/>
            <person name="Smith T.F."/>
            <person name="Spieth J."/>
            <person name="Stage D.E."/>
            <person name="Stark A."/>
            <person name="Stephan W."/>
            <person name="Strausberg R.L."/>
            <person name="Strempel S."/>
            <person name="Sturgill D."/>
            <person name="Sutton G."/>
            <person name="Sutton G.G."/>
            <person name="Tao W."/>
            <person name="Teichmann S."/>
            <person name="Tobari Y.N."/>
            <person name="Tomimura Y."/>
            <person name="Tsolas J.M."/>
            <person name="Valente V.L."/>
            <person name="Venter E."/>
            <person name="Venter J.C."/>
            <person name="Vicario S."/>
            <person name="Vieira F.G."/>
            <person name="Vilella A.J."/>
            <person name="Villasante A."/>
            <person name="Walenz B."/>
            <person name="Wang J."/>
            <person name="Wasserman M."/>
            <person name="Watts T."/>
            <person name="Wilson D."/>
            <person name="Wilson R.K."/>
            <person name="Wing R.A."/>
            <person name="Wolfner M.F."/>
            <person name="Wong A."/>
            <person name="Wong G.K."/>
            <person name="Wu C.I."/>
            <person name="Wu G."/>
            <person name="Yamamoto D."/>
            <person name="Yang H.P."/>
            <person name="Yang S.P."/>
            <person name="Yorke J.A."/>
            <person name="Yoshida K."/>
            <person name="Zdobnov E."/>
            <person name="Zhang P."/>
            <person name="Zhang Y."/>
            <person name="Zimin A.V."/>
            <person name="Baldwin J."/>
            <person name="Abdouelleil A."/>
            <person name="Abdulkadir J."/>
            <person name="Abebe A."/>
            <person name="Abera B."/>
            <person name="Abreu J."/>
            <person name="Acer S.C."/>
            <person name="Aftuck L."/>
            <person name="Alexander A."/>
            <person name="An P."/>
            <person name="Anderson E."/>
            <person name="Anderson S."/>
            <person name="Arachi H."/>
            <person name="Azer M."/>
            <person name="Bachantsang P."/>
            <person name="Barry A."/>
            <person name="Bayul T."/>
            <person name="Berlin A."/>
            <person name="Bessette D."/>
            <person name="Bloom T."/>
            <person name="Blye J."/>
            <person name="Boguslavskiy L."/>
            <person name="Bonnet C."/>
            <person name="Boukhgalter B."/>
            <person name="Bourzgui I."/>
            <person name="Brown A."/>
            <person name="Cahill P."/>
            <person name="Channer S."/>
            <person name="Cheshatsang Y."/>
            <person name="Chuda L."/>
            <person name="Citroen M."/>
            <person name="Collymore A."/>
            <person name="Cooke P."/>
            <person name="Costello M."/>
            <person name="D'Aco K."/>
            <person name="Daza R."/>
            <person name="De Haan G."/>
            <person name="DeGray S."/>
            <person name="DeMaso C."/>
            <person name="Dhargay N."/>
            <person name="Dooley K."/>
            <person name="Dooley E."/>
            <person name="Doricent M."/>
            <person name="Dorje P."/>
            <person name="Dorjee K."/>
            <person name="Dupes A."/>
            <person name="Elong R."/>
            <person name="Falk J."/>
            <person name="Farina A."/>
            <person name="Faro S."/>
            <person name="Ferguson D."/>
            <person name="Fisher S."/>
            <person name="Foley C.D."/>
            <person name="Franke A."/>
            <person name="Friedrich D."/>
            <person name="Gadbois L."/>
            <person name="Gearin G."/>
            <person name="Gearin C.R."/>
            <person name="Giannoukos G."/>
            <person name="Goode T."/>
            <person name="Graham J."/>
            <person name="Grandbois E."/>
            <person name="Grewal S."/>
            <person name="Gyaltsen K."/>
            <person name="Hafez N."/>
            <person name="Hagos B."/>
            <person name="Hall J."/>
            <person name="Henson C."/>
            <person name="Hollinger A."/>
            <person name="Honan T."/>
            <person name="Huard M.D."/>
            <person name="Hughes L."/>
            <person name="Hurhula B."/>
            <person name="Husby M.E."/>
            <person name="Kamat A."/>
            <person name="Kanga B."/>
            <person name="Kashin S."/>
            <person name="Khazanovich D."/>
            <person name="Kisner P."/>
            <person name="Lance K."/>
            <person name="Lara M."/>
            <person name="Lee W."/>
            <person name="Lennon N."/>
            <person name="Letendre F."/>
            <person name="LeVine R."/>
            <person name="Lipovsky A."/>
            <person name="Liu X."/>
            <person name="Liu J."/>
            <person name="Liu S."/>
            <person name="Lokyitsang T."/>
            <person name="Lokyitsang Y."/>
            <person name="Lubonja R."/>
            <person name="Lui A."/>
            <person name="MacDonald P."/>
            <person name="Magnisalis V."/>
            <person name="Maru K."/>
            <person name="Matthews C."/>
            <person name="McCusker W."/>
            <person name="McDonough S."/>
            <person name="Mehta T."/>
            <person name="Meldrim J."/>
            <person name="Meneus L."/>
            <person name="Mihai O."/>
            <person name="Mihalev A."/>
            <person name="Mihova T."/>
            <person name="Mittelman R."/>
            <person name="Mlenga V."/>
            <person name="Montmayeur A."/>
            <person name="Mulrain L."/>
            <person name="Navidi A."/>
            <person name="Naylor J."/>
            <person name="Negash T."/>
            <person name="Nguyen T."/>
            <person name="Nguyen N."/>
            <person name="Nicol R."/>
            <person name="Norbu C."/>
            <person name="Norbu N."/>
            <person name="Novod N."/>
            <person name="O'Neill B."/>
            <person name="Osman S."/>
            <person name="Markiewicz E."/>
            <person name="Oyono O.L."/>
            <person name="Patti C."/>
            <person name="Phunkhang P."/>
            <person name="Pierre F."/>
            <person name="Priest M."/>
            <person name="Raghuraman S."/>
            <person name="Rege F."/>
            <person name="Reyes R."/>
            <person name="Rise C."/>
            <person name="Rogov P."/>
            <person name="Ross K."/>
            <person name="Ryan E."/>
            <person name="Settipalli S."/>
            <person name="Shea T."/>
            <person name="Sherpa N."/>
            <person name="Shi L."/>
            <person name="Shih D."/>
            <person name="Sparrow T."/>
            <person name="Spaulding J."/>
            <person name="Stalker J."/>
            <person name="Stange-Thomann N."/>
            <person name="Stavropoulos S."/>
            <person name="Stone C."/>
            <person name="Strader C."/>
            <person name="Tesfaye S."/>
            <person name="Thomson T."/>
            <person name="Thoulutsang Y."/>
            <person name="Thoulutsang D."/>
            <person name="Topham K."/>
            <person name="Topping I."/>
            <person name="Tsamla T."/>
            <person name="Vassiliev H."/>
            <person name="Vo A."/>
            <person name="Wangchuk T."/>
            <person name="Wangdi T."/>
            <person name="Weiand M."/>
            <person name="Wilkinson J."/>
            <person name="Wilson A."/>
            <person name="Yadav S."/>
            <person name="Young G."/>
            <person name="Yu Q."/>
            <person name="Zembek L."/>
            <person name="Zhong D."/>
            <person name="Zimmer A."/>
            <person name="Zwirko Z."/>
            <person name="Jaffe D.B."/>
            <person name="Alvarez P."/>
            <person name="Brockman W."/>
            <person name="Butler J."/>
            <person name="Chin C."/>
            <person name="Gnerre S."/>
            <person name="Grabherr M."/>
            <person name="Kleber M."/>
            <person name="Mauceli E."/>
            <person name="MacCallum I."/>
        </authorList>
    </citation>
    <scope>NUCLEOTIDE SEQUENCE [LARGE SCALE GENOMIC DNA]</scope>
    <source>
        <strain evidence="19">Tucson 14030-0811.24</strain>
    </source>
</reference>
<protein>
    <recommendedName>
        <fullName evidence="6">E3 ubiquitin-protein ligase KCMF1</fullName>
        <ecNumber evidence="5">2.3.2.27</ecNumber>
    </recommendedName>
</protein>
<gene>
    <name evidence="18" type="primary">Dwil\GK25525</name>
    <name evidence="18" type="ORF">Dwil_GK25525</name>
</gene>
<evidence type="ECO:0000256" key="14">
    <source>
        <dbReference type="PROSITE-ProRule" id="PRU00228"/>
    </source>
</evidence>
<dbReference type="PROSITE" id="PS01357">
    <property type="entry name" value="ZF_ZZ_1"/>
    <property type="match status" value="1"/>
</dbReference>
<dbReference type="Pfam" id="PF05605">
    <property type="entry name" value="zf-Di19"/>
    <property type="match status" value="1"/>
</dbReference>
<keyword evidence="10 14" id="KW-0863">Zinc-finger</keyword>
<dbReference type="GO" id="GO:0099536">
    <property type="term" value="P:synaptic signaling"/>
    <property type="evidence" value="ECO:0007669"/>
    <property type="project" value="TreeGrafter"/>
</dbReference>
<evidence type="ECO:0000256" key="1">
    <source>
        <dbReference type="ARBA" id="ARBA00000900"/>
    </source>
</evidence>
<evidence type="ECO:0000256" key="3">
    <source>
        <dbReference type="ARBA" id="ARBA00004603"/>
    </source>
</evidence>